<dbReference type="RefSeq" id="WP_014296872.1">
    <property type="nucleotide sequence ID" value="NC_016751.1"/>
</dbReference>
<reference evidence="14" key="2">
    <citation type="submission" date="2012-01" db="EMBL/GenBank/DDBJ databases">
        <title>Complete sequence of chromosome of Marinitoga piezophila KA3.</title>
        <authorList>
            <person name="Lucas S."/>
            <person name="Han J."/>
            <person name="Lapidus A."/>
            <person name="Cheng J.-F."/>
            <person name="Goodwin L."/>
            <person name="Pitluck S."/>
            <person name="Peters L."/>
            <person name="Mikhailova N."/>
            <person name="Teshima H."/>
            <person name="Detter J.C."/>
            <person name="Han C."/>
            <person name="Tapia R."/>
            <person name="Land M."/>
            <person name="Hauser L."/>
            <person name="Kyrpides N."/>
            <person name="Ivanova N."/>
            <person name="Pagani I."/>
            <person name="Jebbar M."/>
            <person name="Vannier P."/>
            <person name="Oger P."/>
            <person name="Cario A."/>
            <person name="Bartlett D."/>
            <person name="Noll K.M."/>
            <person name="Woyke T."/>
        </authorList>
    </citation>
    <scope>NUCLEOTIDE SEQUENCE [LARGE SCALE GENOMIC DNA]</scope>
    <source>
        <strain evidence="14">DSM 14283 / JCM 11233 / KA3</strain>
    </source>
</reference>
<dbReference type="InterPro" id="IPR050515">
    <property type="entry name" value="Beta-lactam/transpept"/>
</dbReference>
<dbReference type="GO" id="GO:0005886">
    <property type="term" value="C:plasma membrane"/>
    <property type="evidence" value="ECO:0007669"/>
    <property type="project" value="UniProtKB-SubCell"/>
</dbReference>
<keyword evidence="5" id="KW-0133">Cell shape</keyword>
<gene>
    <name evidence="13" type="ordered locus">Marpi_1402</name>
</gene>
<dbReference type="InterPro" id="IPR001460">
    <property type="entry name" value="PCN-bd_Tpept"/>
</dbReference>
<dbReference type="SUPFAM" id="SSF56519">
    <property type="entry name" value="Penicillin binding protein dimerisation domain"/>
    <property type="match status" value="1"/>
</dbReference>
<dbReference type="InterPro" id="IPR012338">
    <property type="entry name" value="Beta-lactam/transpept-like"/>
</dbReference>
<keyword evidence="6" id="KW-0573">Peptidoglycan synthesis</keyword>
<dbReference type="OrthoDB" id="9770103at2"/>
<dbReference type="KEGG" id="mpz:Marpi_1402"/>
<dbReference type="GO" id="GO:0071555">
    <property type="term" value="P:cell wall organization"/>
    <property type="evidence" value="ECO:0007669"/>
    <property type="project" value="UniProtKB-KW"/>
</dbReference>
<evidence type="ECO:0000256" key="8">
    <source>
        <dbReference type="ARBA" id="ARBA00023136"/>
    </source>
</evidence>
<keyword evidence="13" id="KW-0131">Cell cycle</keyword>
<dbReference type="GO" id="GO:0008658">
    <property type="term" value="F:penicillin binding"/>
    <property type="evidence" value="ECO:0007669"/>
    <property type="project" value="InterPro"/>
</dbReference>
<feature type="domain" description="Penicillin-binding protein dimerisation" evidence="12">
    <location>
        <begin position="49"/>
        <end position="190"/>
    </location>
</feature>
<dbReference type="GO" id="GO:0008360">
    <property type="term" value="P:regulation of cell shape"/>
    <property type="evidence" value="ECO:0007669"/>
    <property type="project" value="UniProtKB-KW"/>
</dbReference>
<dbReference type="Proteomes" id="UP000007161">
    <property type="component" value="Chromosome"/>
</dbReference>
<evidence type="ECO:0000313" key="13">
    <source>
        <dbReference type="EMBL" id="AEX85801.1"/>
    </source>
</evidence>
<comment type="subcellular location">
    <subcellularLocation>
        <location evidence="2">Cell membrane</location>
    </subcellularLocation>
    <subcellularLocation>
        <location evidence="1">Membrane</location>
        <topology evidence="1">Single-pass membrane protein</topology>
    </subcellularLocation>
</comment>
<keyword evidence="8 10" id="KW-0472">Membrane</keyword>
<accession>H2J3Q9</accession>
<dbReference type="STRING" id="443254.Marpi_1402"/>
<dbReference type="Gene3D" id="3.40.710.10">
    <property type="entry name" value="DD-peptidase/beta-lactamase superfamily"/>
    <property type="match status" value="1"/>
</dbReference>
<reference evidence="13 14" key="1">
    <citation type="journal article" date="2012" name="J. Bacteriol.">
        <title>Complete Genome Sequence of the Thermophilic, Piezophilic, Heterotrophic Bacterium Marinitoga piezophila KA3.</title>
        <authorList>
            <person name="Lucas S."/>
            <person name="Han J."/>
            <person name="Lapidus A."/>
            <person name="Cheng J.F."/>
            <person name="Goodwin L.A."/>
            <person name="Pitluck S."/>
            <person name="Peters L."/>
            <person name="Mikhailova N."/>
            <person name="Teshima H."/>
            <person name="Detter J.C."/>
            <person name="Han C."/>
            <person name="Tapia R."/>
            <person name="Land M."/>
            <person name="Hauser L."/>
            <person name="Kyrpides N.C."/>
            <person name="Ivanova N."/>
            <person name="Pagani I."/>
            <person name="Vannier P."/>
            <person name="Oger P."/>
            <person name="Bartlett D.H."/>
            <person name="Noll K.M."/>
            <person name="Woyke T."/>
            <person name="Jebbar M."/>
        </authorList>
    </citation>
    <scope>NUCLEOTIDE SEQUENCE [LARGE SCALE GENOMIC DNA]</scope>
    <source>
        <strain evidence="14">DSM 14283 / JCM 11233 / KA3</strain>
    </source>
</reference>
<dbReference type="InterPro" id="IPR036138">
    <property type="entry name" value="PBP_dimer_sf"/>
</dbReference>
<keyword evidence="13" id="KW-0132">Cell division</keyword>
<feature type="transmembrane region" description="Helical" evidence="10">
    <location>
        <begin position="9"/>
        <end position="27"/>
    </location>
</feature>
<protein>
    <submittedName>
        <fullName evidence="13">Cell division protein FtsI/penicillin-binding protein 2</fullName>
    </submittedName>
</protein>
<evidence type="ECO:0000259" key="11">
    <source>
        <dbReference type="Pfam" id="PF00905"/>
    </source>
</evidence>
<dbReference type="HOGENOM" id="CLU_009289_1_2_0"/>
<proteinExistence type="predicted"/>
<dbReference type="Pfam" id="PF00905">
    <property type="entry name" value="Transpeptidase"/>
    <property type="match status" value="1"/>
</dbReference>
<keyword evidence="14" id="KW-1185">Reference proteome</keyword>
<organism evidence="13 14">
    <name type="scientific">Marinitoga piezophila (strain DSM 14283 / JCM 11233 / KA3)</name>
    <dbReference type="NCBI Taxonomy" id="443254"/>
    <lineage>
        <taxon>Bacteria</taxon>
        <taxon>Thermotogati</taxon>
        <taxon>Thermotogota</taxon>
        <taxon>Thermotogae</taxon>
        <taxon>Petrotogales</taxon>
        <taxon>Petrotogaceae</taxon>
        <taxon>Marinitoga</taxon>
    </lineage>
</organism>
<dbReference type="eggNOG" id="COG0768">
    <property type="taxonomic scope" value="Bacteria"/>
</dbReference>
<dbReference type="Gene3D" id="3.90.1310.10">
    <property type="entry name" value="Penicillin-binding protein 2a (Domain 2)"/>
    <property type="match status" value="1"/>
</dbReference>
<keyword evidence="7 10" id="KW-1133">Transmembrane helix</keyword>
<evidence type="ECO:0000256" key="7">
    <source>
        <dbReference type="ARBA" id="ARBA00022989"/>
    </source>
</evidence>
<dbReference type="AlphaFoldDB" id="H2J3Q9"/>
<evidence type="ECO:0000256" key="9">
    <source>
        <dbReference type="ARBA" id="ARBA00023316"/>
    </source>
</evidence>
<dbReference type="GO" id="GO:0009252">
    <property type="term" value="P:peptidoglycan biosynthetic process"/>
    <property type="evidence" value="ECO:0007669"/>
    <property type="project" value="UniProtKB-KW"/>
</dbReference>
<dbReference type="PANTHER" id="PTHR30627">
    <property type="entry name" value="PEPTIDOGLYCAN D,D-TRANSPEPTIDASE"/>
    <property type="match status" value="1"/>
</dbReference>
<dbReference type="InterPro" id="IPR005311">
    <property type="entry name" value="PBP_dimer"/>
</dbReference>
<dbReference type="EMBL" id="CP003257">
    <property type="protein sequence ID" value="AEX85801.1"/>
    <property type="molecule type" value="Genomic_DNA"/>
</dbReference>
<dbReference type="GO" id="GO:0071972">
    <property type="term" value="F:peptidoglycan L,D-transpeptidase activity"/>
    <property type="evidence" value="ECO:0007669"/>
    <property type="project" value="TreeGrafter"/>
</dbReference>
<keyword evidence="9" id="KW-0961">Cell wall biogenesis/degradation</keyword>
<evidence type="ECO:0000256" key="4">
    <source>
        <dbReference type="ARBA" id="ARBA00022692"/>
    </source>
</evidence>
<evidence type="ECO:0000256" key="3">
    <source>
        <dbReference type="ARBA" id="ARBA00022475"/>
    </source>
</evidence>
<dbReference type="SUPFAM" id="SSF56601">
    <property type="entry name" value="beta-lactamase/transpeptidase-like"/>
    <property type="match status" value="1"/>
</dbReference>
<sequence>MKESRFRSIIYVIFISFAFLIMRSGYLQIINHKKYARDVDELSTRIITLNAIRGNIYDKNGILLAWNEKEYVIENFNESFSEETYEKLRKVFSEISDSPETYIDKLLFQKKITVKLTPAGIKTLNNLKGFRISEKYVRKYKDKSIYPIVGYVNSDGKPLYGIEKVYNDILEGKPGYQIAKITPGGRVKKVLEEVSPIKGKDIYLTIDYRLQKFIYDEIEKYKKPGAVIMSNPNNGDILALVSYPSVEPNLFSSGLTIREWKKILYDTKQPLVNRAISTTYAPGSVIKPFFALVGLEEGISPESTIMCDGKFELKNSSGKIIAEYYDWNIFGHGITNLVKSLRVSCNLYYYELGLKLGIDTMSSYASAFKLSKKTNIDLTGEVNSIFPSRTWKQEKFHQDWYIGETVLTSIGQGYMQFTPISILRLYNILSTQGKYYRFHVMDKYITNITGNFKNFEKHLDFYHPINEFNYFNILKGLVEVTTYPGDSSNGGTAYHVFKDFKELVAGKTGTAEVMGGKSPHSWFAGFMPANSPEVSIVSFIENGGYGSAVAAPIARKALEKYLYLKGENKK</sequence>
<keyword evidence="4 10" id="KW-0812">Transmembrane</keyword>
<evidence type="ECO:0000256" key="1">
    <source>
        <dbReference type="ARBA" id="ARBA00004167"/>
    </source>
</evidence>
<keyword evidence="3" id="KW-1003">Cell membrane</keyword>
<evidence type="ECO:0000256" key="6">
    <source>
        <dbReference type="ARBA" id="ARBA00022984"/>
    </source>
</evidence>
<dbReference type="GO" id="GO:0051301">
    <property type="term" value="P:cell division"/>
    <property type="evidence" value="ECO:0007669"/>
    <property type="project" value="UniProtKB-KW"/>
</dbReference>
<dbReference type="PANTHER" id="PTHR30627:SF2">
    <property type="entry name" value="PEPTIDOGLYCAN D,D-TRANSPEPTIDASE MRDA"/>
    <property type="match status" value="1"/>
</dbReference>
<evidence type="ECO:0000256" key="10">
    <source>
        <dbReference type="SAM" id="Phobius"/>
    </source>
</evidence>
<evidence type="ECO:0000256" key="5">
    <source>
        <dbReference type="ARBA" id="ARBA00022960"/>
    </source>
</evidence>
<evidence type="ECO:0000259" key="12">
    <source>
        <dbReference type="Pfam" id="PF03717"/>
    </source>
</evidence>
<evidence type="ECO:0000256" key="2">
    <source>
        <dbReference type="ARBA" id="ARBA00004236"/>
    </source>
</evidence>
<feature type="domain" description="Penicillin-binding protein transpeptidase" evidence="11">
    <location>
        <begin position="225"/>
        <end position="559"/>
    </location>
</feature>
<dbReference type="Pfam" id="PF03717">
    <property type="entry name" value="PBP_dimer"/>
    <property type="match status" value="1"/>
</dbReference>
<evidence type="ECO:0000313" key="14">
    <source>
        <dbReference type="Proteomes" id="UP000007161"/>
    </source>
</evidence>
<name>H2J3Q9_MARPK</name>